<dbReference type="GO" id="GO:0003677">
    <property type="term" value="F:DNA binding"/>
    <property type="evidence" value="ECO:0007669"/>
    <property type="project" value="InterPro"/>
</dbReference>
<dbReference type="eggNOG" id="COG2002">
    <property type="taxonomic scope" value="Bacteria"/>
</dbReference>
<evidence type="ECO:0000313" key="3">
    <source>
        <dbReference type="Proteomes" id="UP000005459"/>
    </source>
</evidence>
<dbReference type="InterPro" id="IPR037914">
    <property type="entry name" value="SpoVT-AbrB_sf"/>
</dbReference>
<evidence type="ECO:0000313" key="2">
    <source>
        <dbReference type="EMBL" id="EGV19455.1"/>
    </source>
</evidence>
<dbReference type="InterPro" id="IPR007159">
    <property type="entry name" value="SpoVT-AbrB_dom"/>
</dbReference>
<dbReference type="SMART" id="SM00966">
    <property type="entry name" value="SpoVT_AbrB"/>
    <property type="match status" value="1"/>
</dbReference>
<evidence type="ECO:0000259" key="1">
    <source>
        <dbReference type="SMART" id="SM00966"/>
    </source>
</evidence>
<dbReference type="NCBIfam" id="TIGR01439">
    <property type="entry name" value="lp_hng_hel_AbrB"/>
    <property type="match status" value="1"/>
</dbReference>
<protein>
    <submittedName>
        <fullName evidence="2">Transcriptional regulator, AbrB family</fullName>
    </submittedName>
</protein>
<proteinExistence type="predicted"/>
<organism evidence="2 3">
    <name type="scientific">Thiocapsa marina 5811</name>
    <dbReference type="NCBI Taxonomy" id="768671"/>
    <lineage>
        <taxon>Bacteria</taxon>
        <taxon>Pseudomonadati</taxon>
        <taxon>Pseudomonadota</taxon>
        <taxon>Gammaproteobacteria</taxon>
        <taxon>Chromatiales</taxon>
        <taxon>Chromatiaceae</taxon>
        <taxon>Thiocapsa</taxon>
    </lineage>
</organism>
<sequence length="98" mass="10713">MSIATVIINQGQIEIPKHIRDEMHWESGHALILETTDAGVLLRAQTAKKPLRLEALRGFLKQDGPPVSTDDLCAPVDAGVDWDAAERRSRPCACNLVA</sequence>
<keyword evidence="3" id="KW-1185">Reference proteome</keyword>
<gene>
    <name evidence="2" type="ORF">ThimaDRAFT_0901</name>
</gene>
<dbReference type="AlphaFoldDB" id="F9U843"/>
<dbReference type="EMBL" id="AFWV01000003">
    <property type="protein sequence ID" value="EGV19455.1"/>
    <property type="molecule type" value="Genomic_DNA"/>
</dbReference>
<dbReference type="OrthoDB" id="9811597at2"/>
<dbReference type="RefSeq" id="WP_007191778.1">
    <property type="nucleotide sequence ID" value="NZ_AFWV01000003.1"/>
</dbReference>
<dbReference type="Proteomes" id="UP000005459">
    <property type="component" value="Unassembled WGS sequence"/>
</dbReference>
<feature type="domain" description="SpoVT-AbrB" evidence="1">
    <location>
        <begin position="5"/>
        <end position="50"/>
    </location>
</feature>
<dbReference type="SUPFAM" id="SSF89447">
    <property type="entry name" value="AbrB/MazE/MraZ-like"/>
    <property type="match status" value="1"/>
</dbReference>
<accession>F9U843</accession>
<reference evidence="2 3" key="1">
    <citation type="submission" date="2011-06" db="EMBL/GenBank/DDBJ databases">
        <title>The draft genome of Thiocapsa marina 5811.</title>
        <authorList>
            <consortium name="US DOE Joint Genome Institute (JGI-PGF)"/>
            <person name="Lucas S."/>
            <person name="Han J."/>
            <person name="Cheng J.-F."/>
            <person name="Goodwin L."/>
            <person name="Pitluck S."/>
            <person name="Peters L."/>
            <person name="Land M.L."/>
            <person name="Hauser L."/>
            <person name="Vogl K."/>
            <person name="Liu Z."/>
            <person name="Imhoff J."/>
            <person name="Thiel V."/>
            <person name="Frigaard N.-U."/>
            <person name="Bryant D."/>
            <person name="Woyke T.J."/>
        </authorList>
    </citation>
    <scope>NUCLEOTIDE SEQUENCE [LARGE SCALE GENOMIC DNA]</scope>
    <source>
        <strain evidence="2 3">5811</strain>
    </source>
</reference>
<name>F9U843_9GAMM</name>